<dbReference type="EMBL" id="CP036425">
    <property type="protein sequence ID" value="QDU32181.1"/>
    <property type="molecule type" value="Genomic_DNA"/>
</dbReference>
<reference evidence="2 3" key="1">
    <citation type="submission" date="2019-02" db="EMBL/GenBank/DDBJ databases">
        <title>Deep-cultivation of Planctomycetes and their phenomic and genomic characterization uncovers novel biology.</title>
        <authorList>
            <person name="Wiegand S."/>
            <person name="Jogler M."/>
            <person name="Boedeker C."/>
            <person name="Pinto D."/>
            <person name="Vollmers J."/>
            <person name="Rivas-Marin E."/>
            <person name="Kohn T."/>
            <person name="Peeters S.H."/>
            <person name="Heuer A."/>
            <person name="Rast P."/>
            <person name="Oberbeckmann S."/>
            <person name="Bunk B."/>
            <person name="Jeske O."/>
            <person name="Meyerdierks A."/>
            <person name="Storesund J.E."/>
            <person name="Kallscheuer N."/>
            <person name="Luecker S."/>
            <person name="Lage O.M."/>
            <person name="Pohl T."/>
            <person name="Merkel B.J."/>
            <person name="Hornburger P."/>
            <person name="Mueller R.-W."/>
            <person name="Bruemmer F."/>
            <person name="Labrenz M."/>
            <person name="Spormann A.M."/>
            <person name="Op den Camp H."/>
            <person name="Overmann J."/>
            <person name="Amann R."/>
            <person name="Jetten M.S.M."/>
            <person name="Mascher T."/>
            <person name="Medema M.H."/>
            <person name="Devos D.P."/>
            <person name="Kaster A.-K."/>
            <person name="Ovreas L."/>
            <person name="Rohde M."/>
            <person name="Galperin M.Y."/>
            <person name="Jogler C."/>
        </authorList>
    </citation>
    <scope>NUCLEOTIDE SEQUENCE [LARGE SCALE GENOMIC DNA]</scope>
    <source>
        <strain evidence="2 3">KS4</strain>
    </source>
</reference>
<sequence length="132" mass="15290">MSNSSQSGDFRYMRTGEDRRNNVVDTRSTDDPYTGLERRRGPGRRRSDFMKAAEEGEMTNEQFLFIKAIDAYKRVNNRPYPTWTEVLEVIRKLGYRKTTDMELDIAGVEDWTEQPDAPSFIQLAPEQDSEAA</sequence>
<organism evidence="2 3">
    <name type="scientific">Poriferisphaera corsica</name>
    <dbReference type="NCBI Taxonomy" id="2528020"/>
    <lineage>
        <taxon>Bacteria</taxon>
        <taxon>Pseudomonadati</taxon>
        <taxon>Planctomycetota</taxon>
        <taxon>Phycisphaerae</taxon>
        <taxon>Phycisphaerales</taxon>
        <taxon>Phycisphaeraceae</taxon>
        <taxon>Poriferisphaera</taxon>
    </lineage>
</organism>
<dbReference type="KEGG" id="pcor:KS4_02100"/>
<dbReference type="Proteomes" id="UP000317369">
    <property type="component" value="Chromosome"/>
</dbReference>
<protein>
    <submittedName>
        <fullName evidence="2">Uncharacterized protein</fullName>
    </submittedName>
</protein>
<feature type="region of interest" description="Disordered" evidence="1">
    <location>
        <begin position="113"/>
        <end position="132"/>
    </location>
</feature>
<evidence type="ECO:0000313" key="3">
    <source>
        <dbReference type="Proteomes" id="UP000317369"/>
    </source>
</evidence>
<proteinExistence type="predicted"/>
<evidence type="ECO:0000256" key="1">
    <source>
        <dbReference type="SAM" id="MobiDB-lite"/>
    </source>
</evidence>
<accession>A0A517YPN3</accession>
<evidence type="ECO:0000313" key="2">
    <source>
        <dbReference type="EMBL" id="QDU32181.1"/>
    </source>
</evidence>
<dbReference type="OrthoDB" id="266522at2"/>
<keyword evidence="3" id="KW-1185">Reference proteome</keyword>
<gene>
    <name evidence="2" type="ORF">KS4_02100</name>
</gene>
<feature type="compositionally biased region" description="Basic and acidic residues" evidence="1">
    <location>
        <begin position="11"/>
        <end position="47"/>
    </location>
</feature>
<name>A0A517YPN3_9BACT</name>
<dbReference type="AlphaFoldDB" id="A0A517YPN3"/>
<feature type="region of interest" description="Disordered" evidence="1">
    <location>
        <begin position="1"/>
        <end position="47"/>
    </location>
</feature>
<dbReference type="RefSeq" id="WP_145073324.1">
    <property type="nucleotide sequence ID" value="NZ_CP036425.1"/>
</dbReference>